<feature type="non-terminal residue" evidence="3">
    <location>
        <position position="1"/>
    </location>
</feature>
<dbReference type="InterPro" id="IPR001098">
    <property type="entry name" value="DNA-dir_DNA_pol_A_palm_dom"/>
</dbReference>
<dbReference type="EMBL" id="LAZR01064449">
    <property type="protein sequence ID" value="KKK57499.1"/>
    <property type="molecule type" value="Genomic_DNA"/>
</dbReference>
<dbReference type="Pfam" id="PF00476">
    <property type="entry name" value="DNA_pol_A"/>
    <property type="match status" value="1"/>
</dbReference>
<proteinExistence type="predicted"/>
<dbReference type="PANTHER" id="PTHR10133">
    <property type="entry name" value="DNA POLYMERASE I"/>
    <property type="match status" value="1"/>
</dbReference>
<comment type="caution">
    <text evidence="3">The sequence shown here is derived from an EMBL/GenBank/DDBJ whole genome shotgun (WGS) entry which is preliminary data.</text>
</comment>
<dbReference type="GO" id="GO:0006261">
    <property type="term" value="P:DNA-templated DNA replication"/>
    <property type="evidence" value="ECO:0007669"/>
    <property type="project" value="InterPro"/>
</dbReference>
<feature type="non-terminal residue" evidence="3">
    <location>
        <position position="354"/>
    </location>
</feature>
<gene>
    <name evidence="3" type="ORF">LCGC14_3053850</name>
</gene>
<dbReference type="SUPFAM" id="SSF56672">
    <property type="entry name" value="DNA/RNA polymerases"/>
    <property type="match status" value="1"/>
</dbReference>
<dbReference type="GO" id="GO:0006302">
    <property type="term" value="P:double-strand break repair"/>
    <property type="evidence" value="ECO:0007669"/>
    <property type="project" value="TreeGrafter"/>
</dbReference>
<accession>A0A0F8YTS4</accession>
<evidence type="ECO:0000313" key="3">
    <source>
        <dbReference type="EMBL" id="KKK57499.1"/>
    </source>
</evidence>
<reference evidence="3" key="1">
    <citation type="journal article" date="2015" name="Nature">
        <title>Complex archaea that bridge the gap between prokaryotes and eukaryotes.</title>
        <authorList>
            <person name="Spang A."/>
            <person name="Saw J.H."/>
            <person name="Jorgensen S.L."/>
            <person name="Zaremba-Niedzwiedzka K."/>
            <person name="Martijn J."/>
            <person name="Lind A.E."/>
            <person name="van Eijk R."/>
            <person name="Schleper C."/>
            <person name="Guy L."/>
            <person name="Ettema T.J."/>
        </authorList>
    </citation>
    <scope>NUCLEOTIDE SEQUENCE</scope>
</reference>
<evidence type="ECO:0000259" key="2">
    <source>
        <dbReference type="Pfam" id="PF00476"/>
    </source>
</evidence>
<name>A0A0F8YTS4_9ZZZZ</name>
<feature type="domain" description="DNA-directed DNA polymerase family A palm" evidence="2">
    <location>
        <begin position="104"/>
        <end position="316"/>
    </location>
</feature>
<dbReference type="InterPro" id="IPR002298">
    <property type="entry name" value="DNA_polymerase_A"/>
</dbReference>
<dbReference type="InterPro" id="IPR043502">
    <property type="entry name" value="DNA/RNA_pol_sf"/>
</dbReference>
<dbReference type="PANTHER" id="PTHR10133:SF27">
    <property type="entry name" value="DNA POLYMERASE NU"/>
    <property type="match status" value="1"/>
</dbReference>
<dbReference type="GO" id="GO:0003887">
    <property type="term" value="F:DNA-directed DNA polymerase activity"/>
    <property type="evidence" value="ECO:0007669"/>
    <property type="project" value="InterPro"/>
</dbReference>
<sequence>TMVLAATVYPELPKSLGFLNSLYTDLIYFKDEGKQIHPLSSNADKRHIYCAKDAISTHQCYSGLKKDAKDLKVWDFYNKGPRQFYFTYREIELNGILFSEEVRSKLKNKYSNLYEAYNIQLEALLAREINVNSSKQIKVLIYEELQLPPQTEIVTRPDGTRYTKWKVDEETLEYLVLNFVKDEDIKSILYLVIYLRKLLRILSYLNLLVHPDGRVRTRYKESGTESGRTSTTYSEDMWYRELPNGKVKRENLGIALQTVPKHGFRLLDGRIIGEDLRTMFVPDKGYTFGEADYKQIEARIVTICCHDWETLKRFDNIPPWTETEQVFRRDFIKSKPQIKLADKADIHVLTTAQV</sequence>
<dbReference type="AlphaFoldDB" id="A0A0F8YTS4"/>
<dbReference type="Gene3D" id="1.20.1060.10">
    <property type="entry name" value="Taq DNA Polymerase, Chain T, domain 4"/>
    <property type="match status" value="1"/>
</dbReference>
<evidence type="ECO:0000256" key="1">
    <source>
        <dbReference type="ARBA" id="ARBA00022705"/>
    </source>
</evidence>
<organism evidence="3">
    <name type="scientific">marine sediment metagenome</name>
    <dbReference type="NCBI Taxonomy" id="412755"/>
    <lineage>
        <taxon>unclassified sequences</taxon>
        <taxon>metagenomes</taxon>
        <taxon>ecological metagenomes</taxon>
    </lineage>
</organism>
<keyword evidence="1" id="KW-0235">DNA replication</keyword>
<dbReference type="Gene3D" id="3.30.70.370">
    <property type="match status" value="1"/>
</dbReference>
<dbReference type="GO" id="GO:0003677">
    <property type="term" value="F:DNA binding"/>
    <property type="evidence" value="ECO:0007669"/>
    <property type="project" value="InterPro"/>
</dbReference>
<dbReference type="Gene3D" id="1.10.150.20">
    <property type="entry name" value="5' to 3' exonuclease, C-terminal subdomain"/>
    <property type="match status" value="1"/>
</dbReference>
<protein>
    <recommendedName>
        <fullName evidence="2">DNA-directed DNA polymerase family A palm domain-containing protein</fullName>
    </recommendedName>
</protein>